<dbReference type="PANTHER" id="PTHR44942">
    <property type="entry name" value="METHYLTRANSF_11 DOMAIN-CONTAINING PROTEIN"/>
    <property type="match status" value="1"/>
</dbReference>
<feature type="domain" description="Methyltransferase type 11" evidence="4">
    <location>
        <begin position="44"/>
        <end position="135"/>
    </location>
</feature>
<comment type="caution">
    <text evidence="5">The sequence shown here is derived from an EMBL/GenBank/DDBJ whole genome shotgun (WGS) entry which is preliminary data.</text>
</comment>
<reference evidence="5 6" key="1">
    <citation type="submission" date="2023-07" db="EMBL/GenBank/DDBJ databases">
        <title>Sorghum-associated microbial communities from plants grown in Nebraska, USA.</title>
        <authorList>
            <person name="Schachtman D."/>
        </authorList>
    </citation>
    <scope>NUCLEOTIDE SEQUENCE [LARGE SCALE GENOMIC DNA]</scope>
    <source>
        <strain evidence="5 6">CC482</strain>
    </source>
</reference>
<dbReference type="Gene3D" id="3.40.50.150">
    <property type="entry name" value="Vaccinia Virus protein VP39"/>
    <property type="match status" value="1"/>
</dbReference>
<keyword evidence="2" id="KW-0489">Methyltransferase</keyword>
<dbReference type="InterPro" id="IPR013216">
    <property type="entry name" value="Methyltransf_11"/>
</dbReference>
<evidence type="ECO:0000256" key="1">
    <source>
        <dbReference type="ARBA" id="ARBA00008361"/>
    </source>
</evidence>
<keyword evidence="6" id="KW-1185">Reference proteome</keyword>
<dbReference type="Proteomes" id="UP001229346">
    <property type="component" value="Unassembled WGS sequence"/>
</dbReference>
<dbReference type="CDD" id="cd02440">
    <property type="entry name" value="AdoMet_MTases"/>
    <property type="match status" value="1"/>
</dbReference>
<organism evidence="5 6">
    <name type="scientific">Paenibacillus harenae</name>
    <dbReference type="NCBI Taxonomy" id="306543"/>
    <lineage>
        <taxon>Bacteria</taxon>
        <taxon>Bacillati</taxon>
        <taxon>Bacillota</taxon>
        <taxon>Bacilli</taxon>
        <taxon>Bacillales</taxon>
        <taxon>Paenibacillaceae</taxon>
        <taxon>Paenibacillus</taxon>
    </lineage>
</organism>
<comment type="similarity">
    <text evidence="1">Belongs to the methyltransferase superfamily.</text>
</comment>
<dbReference type="InterPro" id="IPR051052">
    <property type="entry name" value="Diverse_substrate_MTase"/>
</dbReference>
<evidence type="ECO:0000313" key="6">
    <source>
        <dbReference type="Proteomes" id="UP001229346"/>
    </source>
</evidence>
<name>A0ABT9U6G3_PAEHA</name>
<evidence type="ECO:0000313" key="5">
    <source>
        <dbReference type="EMBL" id="MDQ0115143.1"/>
    </source>
</evidence>
<dbReference type="SUPFAM" id="SSF53335">
    <property type="entry name" value="S-adenosyl-L-methionine-dependent methyltransferases"/>
    <property type="match status" value="1"/>
</dbReference>
<dbReference type="PANTHER" id="PTHR44942:SF4">
    <property type="entry name" value="METHYLTRANSFERASE TYPE 11 DOMAIN-CONTAINING PROTEIN"/>
    <property type="match status" value="1"/>
</dbReference>
<keyword evidence="3" id="KW-0808">Transferase</keyword>
<dbReference type="InterPro" id="IPR029063">
    <property type="entry name" value="SAM-dependent_MTases_sf"/>
</dbReference>
<evidence type="ECO:0000259" key="4">
    <source>
        <dbReference type="Pfam" id="PF08241"/>
    </source>
</evidence>
<sequence>MMNNKERFSNRVDTYVKYRPNYPKEALDYLYDIVGLRANCDVADIGAGTGIFSKLLLDRGSKVFAVEPNQAMRVAAEQMLGGAPNFHAVSGSAEATGLLDQSVDYIVCAQAFHWFDRSAAQAEFHRILKPGGKAVLIWNSRLTHGTPFREEYDRLLYTFGTDYEKVNHKNISQSTLNSFFKEGRMQDMRFTMSQSFDFEGLKGRMLSSSYIPVPGHPNYEPMITELWNLFVRNNVDGIVLFDYETELFWGEV</sequence>
<proteinExistence type="inferred from homology"/>
<evidence type="ECO:0000256" key="2">
    <source>
        <dbReference type="ARBA" id="ARBA00022603"/>
    </source>
</evidence>
<dbReference type="Pfam" id="PF08241">
    <property type="entry name" value="Methyltransf_11"/>
    <property type="match status" value="1"/>
</dbReference>
<gene>
    <name evidence="5" type="ORF">J2T15_004601</name>
</gene>
<accession>A0ABT9U6G3</accession>
<dbReference type="EMBL" id="JAUSSU010000010">
    <property type="protein sequence ID" value="MDQ0115143.1"/>
    <property type="molecule type" value="Genomic_DNA"/>
</dbReference>
<evidence type="ECO:0000256" key="3">
    <source>
        <dbReference type="ARBA" id="ARBA00022679"/>
    </source>
</evidence>
<protein>
    <submittedName>
        <fullName evidence="5">Ubiquinone/menaquinone biosynthesis C-methylase UbiE</fullName>
    </submittedName>
</protein>
<keyword evidence="5" id="KW-0830">Ubiquinone</keyword>